<dbReference type="AlphaFoldDB" id="A0A016SUY5"/>
<dbReference type="Proteomes" id="UP000024635">
    <property type="component" value="Unassembled WGS sequence"/>
</dbReference>
<comment type="caution">
    <text evidence="2">The sequence shown here is derived from an EMBL/GenBank/DDBJ whole genome shotgun (WGS) entry which is preliminary data.</text>
</comment>
<evidence type="ECO:0000256" key="1">
    <source>
        <dbReference type="SAM" id="MobiDB-lite"/>
    </source>
</evidence>
<evidence type="ECO:0000313" key="3">
    <source>
        <dbReference type="Proteomes" id="UP000024635"/>
    </source>
</evidence>
<name>A0A016SUY5_9BILA</name>
<proteinExistence type="predicted"/>
<evidence type="ECO:0000313" key="2">
    <source>
        <dbReference type="EMBL" id="EYB94196.1"/>
    </source>
</evidence>
<keyword evidence="3" id="KW-1185">Reference proteome</keyword>
<feature type="region of interest" description="Disordered" evidence="1">
    <location>
        <begin position="75"/>
        <end position="97"/>
    </location>
</feature>
<protein>
    <submittedName>
        <fullName evidence="2">Uncharacterized protein</fullName>
    </submittedName>
</protein>
<dbReference type="EMBL" id="JARK01001510">
    <property type="protein sequence ID" value="EYB94196.1"/>
    <property type="molecule type" value="Genomic_DNA"/>
</dbReference>
<organism evidence="2 3">
    <name type="scientific">Ancylostoma ceylanicum</name>
    <dbReference type="NCBI Taxonomy" id="53326"/>
    <lineage>
        <taxon>Eukaryota</taxon>
        <taxon>Metazoa</taxon>
        <taxon>Ecdysozoa</taxon>
        <taxon>Nematoda</taxon>
        <taxon>Chromadorea</taxon>
        <taxon>Rhabditida</taxon>
        <taxon>Rhabditina</taxon>
        <taxon>Rhabditomorpha</taxon>
        <taxon>Strongyloidea</taxon>
        <taxon>Ancylostomatidae</taxon>
        <taxon>Ancylostomatinae</taxon>
        <taxon>Ancylostoma</taxon>
    </lineage>
</organism>
<accession>A0A016SUY5</accession>
<reference evidence="3" key="1">
    <citation type="journal article" date="2015" name="Nat. Genet.">
        <title>The genome and transcriptome of the zoonotic hookworm Ancylostoma ceylanicum identify infection-specific gene families.</title>
        <authorList>
            <person name="Schwarz E.M."/>
            <person name="Hu Y."/>
            <person name="Antoshechkin I."/>
            <person name="Miller M.M."/>
            <person name="Sternberg P.W."/>
            <person name="Aroian R.V."/>
        </authorList>
    </citation>
    <scope>NUCLEOTIDE SEQUENCE</scope>
    <source>
        <strain evidence="3">HY135</strain>
    </source>
</reference>
<gene>
    <name evidence="2" type="primary">Acey_s0174.g449</name>
    <name evidence="2" type="ORF">Y032_0174g449</name>
</gene>
<sequence>MKKPCLETAKHWATLNASARDDVSDRGRRPAGPSLASLERVFSWPPLPVRIRRLFMLLQRNFSKSPRFRHGCCPSLPPTASGERGSAIQRRSSNIYV</sequence>